<evidence type="ECO:0000256" key="11">
    <source>
        <dbReference type="SAM" id="SignalP"/>
    </source>
</evidence>
<dbReference type="CDD" id="cd00342">
    <property type="entry name" value="gram_neg_porins"/>
    <property type="match status" value="1"/>
</dbReference>
<dbReference type="Pfam" id="PF13609">
    <property type="entry name" value="Porin_4"/>
    <property type="match status" value="1"/>
</dbReference>
<dbReference type="GO" id="GO:0009279">
    <property type="term" value="C:cell outer membrane"/>
    <property type="evidence" value="ECO:0007669"/>
    <property type="project" value="UniProtKB-SubCell"/>
</dbReference>
<comment type="subcellular location">
    <subcellularLocation>
        <location evidence="1">Cell outer membrane</location>
        <topology evidence="1">Multi-pass membrane protein</topology>
    </subcellularLocation>
</comment>
<keyword evidence="9" id="KW-0472">Membrane</keyword>
<evidence type="ECO:0000313" key="13">
    <source>
        <dbReference type="EMBL" id="KAF1036139.1"/>
    </source>
</evidence>
<keyword evidence="7" id="KW-0406">Ion transport</keyword>
<dbReference type="Gene3D" id="2.40.160.10">
    <property type="entry name" value="Porin"/>
    <property type="match status" value="1"/>
</dbReference>
<dbReference type="PRINTS" id="PR00182">
    <property type="entry name" value="ECOLNEIPORIN"/>
</dbReference>
<feature type="chain" id="PRO_5033047339" evidence="11">
    <location>
        <begin position="22"/>
        <end position="381"/>
    </location>
</feature>
<dbReference type="InterPro" id="IPR050298">
    <property type="entry name" value="Gram-neg_bact_OMP"/>
</dbReference>
<dbReference type="GO" id="GO:0046930">
    <property type="term" value="C:pore complex"/>
    <property type="evidence" value="ECO:0007669"/>
    <property type="project" value="UniProtKB-KW"/>
</dbReference>
<evidence type="ECO:0000256" key="3">
    <source>
        <dbReference type="ARBA" id="ARBA00022448"/>
    </source>
</evidence>
<dbReference type="AlphaFoldDB" id="A0A833PSE0"/>
<dbReference type="GO" id="GO:0015288">
    <property type="term" value="F:porin activity"/>
    <property type="evidence" value="ECO:0007669"/>
    <property type="project" value="UniProtKB-KW"/>
</dbReference>
<dbReference type="EMBL" id="WNDV01000013">
    <property type="protein sequence ID" value="KAF1036139.1"/>
    <property type="molecule type" value="Genomic_DNA"/>
</dbReference>
<reference evidence="14" key="1">
    <citation type="journal article" date="2020" name="MBio">
        <title>Horizontal gene transfer to a defensive symbiont with a reduced genome amongst a multipartite beetle microbiome.</title>
        <authorList>
            <person name="Waterworth S.C."/>
            <person name="Florez L.V."/>
            <person name="Rees E.R."/>
            <person name="Hertweck C."/>
            <person name="Kaltenpoth M."/>
            <person name="Kwan J.C."/>
        </authorList>
    </citation>
    <scope>NUCLEOTIDE SEQUENCE [LARGE SCALE GENOMIC DNA]</scope>
</reference>
<dbReference type="InterPro" id="IPR002299">
    <property type="entry name" value="Porin_Neis"/>
</dbReference>
<evidence type="ECO:0000256" key="2">
    <source>
        <dbReference type="ARBA" id="ARBA00011233"/>
    </source>
</evidence>
<evidence type="ECO:0000313" key="14">
    <source>
        <dbReference type="Proteomes" id="UP000467522"/>
    </source>
</evidence>
<comment type="caution">
    <text evidence="13">The sequence shown here is derived from an EMBL/GenBank/DDBJ whole genome shotgun (WGS) entry which is preliminary data.</text>
</comment>
<evidence type="ECO:0000256" key="10">
    <source>
        <dbReference type="ARBA" id="ARBA00023237"/>
    </source>
</evidence>
<dbReference type="GO" id="GO:0034220">
    <property type="term" value="P:monoatomic ion transmembrane transport"/>
    <property type="evidence" value="ECO:0007669"/>
    <property type="project" value="InterPro"/>
</dbReference>
<evidence type="ECO:0000256" key="1">
    <source>
        <dbReference type="ARBA" id="ARBA00004571"/>
    </source>
</evidence>
<feature type="signal peptide" evidence="11">
    <location>
        <begin position="1"/>
        <end position="21"/>
    </location>
</feature>
<proteinExistence type="predicted"/>
<comment type="subunit">
    <text evidence="2">Homotrimer.</text>
</comment>
<dbReference type="InterPro" id="IPR023614">
    <property type="entry name" value="Porin_dom_sf"/>
</dbReference>
<dbReference type="PANTHER" id="PTHR34501">
    <property type="entry name" value="PROTEIN YDDL-RELATED"/>
    <property type="match status" value="1"/>
</dbReference>
<organism evidence="13 14">
    <name type="scientific">Burkholderia lata (strain ATCC 17760 / DSM 23089 / LMG 22485 / NCIMB 9086 / R18194 / 383)</name>
    <dbReference type="NCBI Taxonomy" id="482957"/>
    <lineage>
        <taxon>Bacteria</taxon>
        <taxon>Pseudomonadati</taxon>
        <taxon>Pseudomonadota</taxon>
        <taxon>Betaproteobacteria</taxon>
        <taxon>Burkholderiales</taxon>
        <taxon>Burkholderiaceae</taxon>
        <taxon>Burkholderia</taxon>
        <taxon>Burkholderia cepacia complex</taxon>
    </lineage>
</organism>
<feature type="domain" description="Porin" evidence="12">
    <location>
        <begin position="10"/>
        <end position="341"/>
    </location>
</feature>
<dbReference type="SUPFAM" id="SSF56935">
    <property type="entry name" value="Porins"/>
    <property type="match status" value="1"/>
</dbReference>
<keyword evidence="6 11" id="KW-0732">Signal</keyword>
<protein>
    <submittedName>
        <fullName evidence="13">Outer membrane porin protein</fullName>
    </submittedName>
</protein>
<evidence type="ECO:0000259" key="12">
    <source>
        <dbReference type="Pfam" id="PF13609"/>
    </source>
</evidence>
<dbReference type="Proteomes" id="UP000467522">
    <property type="component" value="Unassembled WGS sequence"/>
</dbReference>
<keyword evidence="10" id="KW-0998">Cell outer membrane</keyword>
<dbReference type="InterPro" id="IPR001702">
    <property type="entry name" value="Porin_Gram-ve"/>
</dbReference>
<dbReference type="PANTHER" id="PTHR34501:SF9">
    <property type="entry name" value="MAJOR OUTER MEMBRANE PROTEIN P.IA"/>
    <property type="match status" value="1"/>
</dbReference>
<accession>A0A833PSE0</accession>
<dbReference type="RefSeq" id="WP_423752819.1">
    <property type="nucleotide sequence ID" value="NZ_WNDV01000013.1"/>
</dbReference>
<evidence type="ECO:0000256" key="9">
    <source>
        <dbReference type="ARBA" id="ARBA00023136"/>
    </source>
</evidence>
<gene>
    <name evidence="13" type="ORF">GAK33_04142</name>
</gene>
<dbReference type="PRINTS" id="PR00184">
    <property type="entry name" value="NEISSPPORIN"/>
</dbReference>
<evidence type="ECO:0000256" key="5">
    <source>
        <dbReference type="ARBA" id="ARBA00022692"/>
    </source>
</evidence>
<keyword evidence="3" id="KW-0813">Transport</keyword>
<evidence type="ECO:0000256" key="8">
    <source>
        <dbReference type="ARBA" id="ARBA00023114"/>
    </source>
</evidence>
<evidence type="ECO:0000256" key="4">
    <source>
        <dbReference type="ARBA" id="ARBA00022452"/>
    </source>
</evidence>
<name>A0A833PSE0_BURL3</name>
<keyword evidence="5" id="KW-0812">Transmembrane</keyword>
<sequence>MNRRSMSVFVAAMAVAHAAHADGSVTLYGVIDTGIDFVSNSGGERLWQMRDGTYAGIYGSRWGLKGTEDIGGGWKTVFRLENGFSVENGQFRQGGREFGRQAYVGLSHDRFGTLTLGRQYDSIVDYVAPTTLPGSLGGLFVHAGDIDNTSNSFRASNAVKYASPNLGGLTFGGVYALTNTNAAGMGATGMWSAGASYNVSGFTVAAGYLFAKHPGALFSDGDFQPNTTGSAIGASGPFSYVGQPKNEQIVGVGATYVVGRATVGVDYTRARFADANGTTGSVRFDNYEIWGQYAITPAVSVGGGYTFTDGKASYNGLKPRYHQIGGLVDYKLSKRTEIYLMGSVQKAAGDARNADILDGAVGDASTSDRQLAVRVGMVHKF</sequence>
<dbReference type="InterPro" id="IPR033900">
    <property type="entry name" value="Gram_neg_porin_domain"/>
</dbReference>
<keyword evidence="8" id="KW-0626">Porin</keyword>
<evidence type="ECO:0000256" key="7">
    <source>
        <dbReference type="ARBA" id="ARBA00023065"/>
    </source>
</evidence>
<keyword evidence="4" id="KW-1134">Transmembrane beta strand</keyword>
<evidence type="ECO:0000256" key="6">
    <source>
        <dbReference type="ARBA" id="ARBA00022729"/>
    </source>
</evidence>